<dbReference type="EC" id="4.1.1.23" evidence="9"/>
<keyword evidence="5 9" id="KW-0665">Pyrimidine biosynthesis</keyword>
<dbReference type="Pfam" id="PF00215">
    <property type="entry name" value="OMPdecase"/>
    <property type="match status" value="1"/>
</dbReference>
<evidence type="ECO:0000256" key="11">
    <source>
        <dbReference type="PIRSR" id="PIRSR614732-2"/>
    </source>
</evidence>
<dbReference type="SMART" id="SM00934">
    <property type="entry name" value="OMPdecase"/>
    <property type="match status" value="1"/>
</dbReference>
<evidence type="ECO:0000256" key="6">
    <source>
        <dbReference type="ARBA" id="ARBA00023239"/>
    </source>
</evidence>
<feature type="binding site" evidence="9">
    <location>
        <begin position="69"/>
        <end position="78"/>
    </location>
    <ligand>
        <name>substrate</name>
    </ligand>
</feature>
<dbReference type="STRING" id="252474.B1A74_01090"/>
<feature type="domain" description="Orotidine 5'-phosphate decarboxylase" evidence="13">
    <location>
        <begin position="14"/>
        <end position="235"/>
    </location>
</feature>
<evidence type="ECO:0000313" key="14">
    <source>
        <dbReference type="EMBL" id="OOC11397.1"/>
    </source>
</evidence>
<dbReference type="GO" id="GO:0005829">
    <property type="term" value="C:cytosol"/>
    <property type="evidence" value="ECO:0007669"/>
    <property type="project" value="TreeGrafter"/>
</dbReference>
<dbReference type="NCBIfam" id="TIGR01740">
    <property type="entry name" value="pyrF"/>
    <property type="match status" value="1"/>
</dbReference>
<comment type="function">
    <text evidence="1 9">Catalyzes the decarboxylation of orotidine 5'-monophosphate (OMP) to uridine 5'-monophosphate (UMP).</text>
</comment>
<keyword evidence="4 9" id="KW-0210">Decarboxylase</keyword>
<dbReference type="InterPro" id="IPR011060">
    <property type="entry name" value="RibuloseP-bd_barrel"/>
</dbReference>
<evidence type="ECO:0000256" key="10">
    <source>
        <dbReference type="PIRSR" id="PIRSR614732-1"/>
    </source>
</evidence>
<evidence type="ECO:0000256" key="2">
    <source>
        <dbReference type="ARBA" id="ARBA00004861"/>
    </source>
</evidence>
<sequence length="246" mass="26222">MDPVTENPNLQEPRLIVALDFASGDEALAFARGLDPHQCALKVGFELFVVAGPDLVDRLHALGFRVFLDLKFHDIPNTVAAACRAAARMDVWLVNLHASGGLAMMRAARDAVREVNEQTVLLAVTVLTSSDRATLEETGVQDTPDGQVMRLGRLAVEQAGLDGLVCSAREAAMLRRELGAAPRLVTPGIRLETAGGDDQKRVMTPERALEAGASAIVVGRPITRAQDPAAAMRTIAGRMQGVSPTQ</sequence>
<feature type="binding site" evidence="9 11">
    <location>
        <position position="128"/>
    </location>
    <ligand>
        <name>substrate</name>
    </ligand>
</feature>
<dbReference type="GO" id="GO:0006207">
    <property type="term" value="P:'de novo' pyrimidine nucleobase biosynthetic process"/>
    <property type="evidence" value="ECO:0007669"/>
    <property type="project" value="InterPro"/>
</dbReference>
<dbReference type="AlphaFoldDB" id="A0A1V3A1Y7"/>
<comment type="caution">
    <text evidence="14">The sequence shown here is derived from an EMBL/GenBank/DDBJ whole genome shotgun (WGS) entry which is preliminary data.</text>
</comment>
<feature type="active site" description="For OMPdecase activity" evidence="10">
    <location>
        <position position="69"/>
    </location>
</feature>
<dbReference type="HAMAP" id="MF_01200_B">
    <property type="entry name" value="OMPdecase_type1_B"/>
    <property type="match status" value="1"/>
</dbReference>
<evidence type="ECO:0000256" key="8">
    <source>
        <dbReference type="ARBA" id="ARBA00061012"/>
    </source>
</evidence>
<feature type="active site" description="For OMPdecase activity" evidence="10">
    <location>
        <position position="74"/>
    </location>
</feature>
<dbReference type="InterPro" id="IPR013785">
    <property type="entry name" value="Aldolase_TIM"/>
</dbReference>
<protein>
    <recommendedName>
        <fullName evidence="9">Orotidine 5'-phosphate decarboxylase</fullName>
        <ecNumber evidence="9">4.1.1.23</ecNumber>
    </recommendedName>
    <alternativeName>
        <fullName evidence="9">OMP decarboxylase</fullName>
        <shortName evidence="9">OMPDCase</shortName>
        <shortName evidence="9">OMPdecase</shortName>
    </alternativeName>
</protein>
<dbReference type="GO" id="GO:0044205">
    <property type="term" value="P:'de novo' UMP biosynthetic process"/>
    <property type="evidence" value="ECO:0007669"/>
    <property type="project" value="UniProtKB-UniRule"/>
</dbReference>
<evidence type="ECO:0000256" key="9">
    <source>
        <dbReference type="HAMAP-Rule" id="MF_01200"/>
    </source>
</evidence>
<dbReference type="CDD" id="cd04725">
    <property type="entry name" value="OMP_decarboxylase_like"/>
    <property type="match status" value="1"/>
</dbReference>
<comment type="subunit">
    <text evidence="3 9">Homodimer.</text>
</comment>
<dbReference type="PANTHER" id="PTHR32119">
    <property type="entry name" value="OROTIDINE 5'-PHOSPHATE DECARBOXYLASE"/>
    <property type="match status" value="1"/>
</dbReference>
<gene>
    <name evidence="9" type="primary">pyrF</name>
    <name evidence="14" type="ORF">B1A74_01090</name>
</gene>
<evidence type="ECO:0000256" key="12">
    <source>
        <dbReference type="RuleBase" id="RU000512"/>
    </source>
</evidence>
<feature type="active site" description="For OMPdecase activity" evidence="10">
    <location>
        <position position="71"/>
    </location>
</feature>
<comment type="similarity">
    <text evidence="8 9">Belongs to the OMP decarboxylase family. Type 1 subfamily.</text>
</comment>
<dbReference type="InterPro" id="IPR001754">
    <property type="entry name" value="OMPdeCOase_dom"/>
</dbReference>
<feature type="binding site" evidence="9 11">
    <location>
        <position position="220"/>
    </location>
    <ligand>
        <name>substrate</name>
    </ligand>
</feature>
<dbReference type="FunFam" id="3.20.20.70:FF:000015">
    <property type="entry name" value="Orotidine 5'-phosphate decarboxylase"/>
    <property type="match status" value="1"/>
</dbReference>
<dbReference type="GO" id="GO:0004590">
    <property type="term" value="F:orotidine-5'-phosphate decarboxylase activity"/>
    <property type="evidence" value="ECO:0007669"/>
    <property type="project" value="UniProtKB-UniRule"/>
</dbReference>
<organism evidence="14 15">
    <name type="scientific">Thioalkalivibrio halophilus</name>
    <dbReference type="NCBI Taxonomy" id="252474"/>
    <lineage>
        <taxon>Bacteria</taxon>
        <taxon>Pseudomonadati</taxon>
        <taxon>Pseudomonadota</taxon>
        <taxon>Gammaproteobacteria</taxon>
        <taxon>Chromatiales</taxon>
        <taxon>Ectothiorhodospiraceae</taxon>
        <taxon>Thioalkalivibrio</taxon>
    </lineage>
</organism>
<keyword evidence="6 9" id="KW-0456">Lyase</keyword>
<feature type="binding site" evidence="9 11">
    <location>
        <position position="42"/>
    </location>
    <ligand>
        <name>substrate</name>
    </ligand>
</feature>
<evidence type="ECO:0000259" key="13">
    <source>
        <dbReference type="SMART" id="SM00934"/>
    </source>
</evidence>
<comment type="pathway">
    <text evidence="2 9 12">Pyrimidine metabolism; UMP biosynthesis via de novo pathway; UMP from orotate: step 2/2.</text>
</comment>
<evidence type="ECO:0000256" key="4">
    <source>
        <dbReference type="ARBA" id="ARBA00022793"/>
    </source>
</evidence>
<dbReference type="InterPro" id="IPR014732">
    <property type="entry name" value="OMPdecase"/>
</dbReference>
<proteinExistence type="inferred from homology"/>
<accession>A0A1V3A1Y7</accession>
<dbReference type="PANTHER" id="PTHR32119:SF2">
    <property type="entry name" value="OROTIDINE 5'-PHOSPHATE DECARBOXYLASE"/>
    <property type="match status" value="1"/>
</dbReference>
<comment type="catalytic activity">
    <reaction evidence="7 9 12">
        <text>orotidine 5'-phosphate + H(+) = UMP + CO2</text>
        <dbReference type="Rhea" id="RHEA:11596"/>
        <dbReference type="ChEBI" id="CHEBI:15378"/>
        <dbReference type="ChEBI" id="CHEBI:16526"/>
        <dbReference type="ChEBI" id="CHEBI:57538"/>
        <dbReference type="ChEBI" id="CHEBI:57865"/>
        <dbReference type="EC" id="4.1.1.23"/>
    </reaction>
</comment>
<feature type="binding site" evidence="9 11">
    <location>
        <position position="219"/>
    </location>
    <ligand>
        <name>substrate</name>
    </ligand>
</feature>
<dbReference type="Gene3D" id="3.20.20.70">
    <property type="entry name" value="Aldolase class I"/>
    <property type="match status" value="1"/>
</dbReference>
<reference evidence="14 15" key="1">
    <citation type="submission" date="2017-02" db="EMBL/GenBank/DDBJ databases">
        <title>Genomic diversity within the haloalkaliphilic genus Thioalkalivibrio.</title>
        <authorList>
            <person name="Ahn A.-C."/>
            <person name="Meier-Kolthoff J."/>
            <person name="Overmars L."/>
            <person name="Richter M."/>
            <person name="Woyke T."/>
            <person name="Sorokin D.Y."/>
            <person name="Muyzer G."/>
        </authorList>
    </citation>
    <scope>NUCLEOTIDE SEQUENCE [LARGE SCALE GENOMIC DNA]</scope>
    <source>
        <strain evidence="14 15">HL17</strain>
    </source>
</reference>
<dbReference type="RefSeq" id="WP_077243521.1">
    <property type="nucleotide sequence ID" value="NZ_MUZR01000003.1"/>
</dbReference>
<evidence type="ECO:0000256" key="1">
    <source>
        <dbReference type="ARBA" id="ARBA00002356"/>
    </source>
</evidence>
<evidence type="ECO:0000256" key="5">
    <source>
        <dbReference type="ARBA" id="ARBA00022975"/>
    </source>
</evidence>
<feature type="binding site" evidence="9 11">
    <location>
        <position position="20"/>
    </location>
    <ligand>
        <name>substrate</name>
    </ligand>
</feature>
<evidence type="ECO:0000256" key="7">
    <source>
        <dbReference type="ARBA" id="ARBA00049157"/>
    </source>
</evidence>
<dbReference type="InterPro" id="IPR018089">
    <property type="entry name" value="OMPdecase_AS"/>
</dbReference>
<dbReference type="NCBIfam" id="NF001273">
    <property type="entry name" value="PRK00230.1"/>
    <property type="match status" value="1"/>
</dbReference>
<feature type="binding site" evidence="9 11">
    <location>
        <position position="199"/>
    </location>
    <ligand>
        <name>substrate</name>
    </ligand>
</feature>
<evidence type="ECO:0000256" key="3">
    <source>
        <dbReference type="ARBA" id="ARBA00011738"/>
    </source>
</evidence>
<feature type="active site" description="Proton donor" evidence="9">
    <location>
        <position position="71"/>
    </location>
</feature>
<feature type="binding site" evidence="9 11">
    <location>
        <position position="190"/>
    </location>
    <ligand>
        <name>substrate</name>
    </ligand>
</feature>
<dbReference type="Proteomes" id="UP000189177">
    <property type="component" value="Unassembled WGS sequence"/>
</dbReference>
<dbReference type="SUPFAM" id="SSF51366">
    <property type="entry name" value="Ribulose-phoshate binding barrel"/>
    <property type="match status" value="1"/>
</dbReference>
<name>A0A1V3A1Y7_9GAMM</name>
<evidence type="ECO:0000313" key="15">
    <source>
        <dbReference type="Proteomes" id="UP000189177"/>
    </source>
</evidence>
<keyword evidence="15" id="KW-1185">Reference proteome</keyword>
<dbReference type="EMBL" id="MUZR01000003">
    <property type="protein sequence ID" value="OOC11397.1"/>
    <property type="molecule type" value="Genomic_DNA"/>
</dbReference>
<dbReference type="InterPro" id="IPR047596">
    <property type="entry name" value="OMPdecase_bac"/>
</dbReference>
<dbReference type="UniPathway" id="UPA00070">
    <property type="reaction ID" value="UER00120"/>
</dbReference>
<dbReference type="OrthoDB" id="9806203at2"/>
<dbReference type="PROSITE" id="PS00156">
    <property type="entry name" value="OMPDECASE"/>
    <property type="match status" value="1"/>
</dbReference>